<feature type="region of interest" description="Disordered" evidence="1">
    <location>
        <begin position="44"/>
        <end position="68"/>
    </location>
</feature>
<proteinExistence type="predicted"/>
<feature type="compositionally biased region" description="Basic and acidic residues" evidence="1">
    <location>
        <begin position="958"/>
        <end position="986"/>
    </location>
</feature>
<name>A0A7I8VES5_9ANNE</name>
<feature type="compositionally biased region" description="Polar residues" evidence="1">
    <location>
        <begin position="555"/>
        <end position="566"/>
    </location>
</feature>
<feature type="region of interest" description="Disordered" evidence="1">
    <location>
        <begin position="758"/>
        <end position="821"/>
    </location>
</feature>
<evidence type="ECO:0000313" key="3">
    <source>
        <dbReference type="Proteomes" id="UP000549394"/>
    </source>
</evidence>
<feature type="compositionally biased region" description="Basic and acidic residues" evidence="1">
    <location>
        <begin position="49"/>
        <end position="64"/>
    </location>
</feature>
<dbReference type="EMBL" id="CAJFCJ010000005">
    <property type="protein sequence ID" value="CAD5114666.1"/>
    <property type="molecule type" value="Genomic_DNA"/>
</dbReference>
<feature type="compositionally biased region" description="Basic and acidic residues" evidence="1">
    <location>
        <begin position="996"/>
        <end position="1005"/>
    </location>
</feature>
<dbReference type="AlphaFoldDB" id="A0A7I8VES5"/>
<feature type="region of interest" description="Disordered" evidence="1">
    <location>
        <begin position="922"/>
        <end position="1011"/>
    </location>
</feature>
<feature type="compositionally biased region" description="Basic and acidic residues" evidence="1">
    <location>
        <begin position="567"/>
        <end position="588"/>
    </location>
</feature>
<feature type="region of interest" description="Disordered" evidence="1">
    <location>
        <begin position="555"/>
        <end position="595"/>
    </location>
</feature>
<evidence type="ECO:0000313" key="2">
    <source>
        <dbReference type="EMBL" id="CAD5114666.1"/>
    </source>
</evidence>
<feature type="compositionally biased region" description="Polar residues" evidence="1">
    <location>
        <begin position="810"/>
        <end position="821"/>
    </location>
</feature>
<sequence>MNWSRVDKTSKKAVEAKMLKQSFAKLKRNQTMKRQSHDLEFLMLGKNKKKEDSSKHIQMNEDNRSTSTILLPNEKEKIERVLRDARSKSRDIGKAEKLMKTPLNKLIPKNRQLGNTSEFSFRPMVATPASSKSVIFNDQSPTVHTFSNYPVVNTVGDSDPENFPSTVQTDFNNSENENDIFVKPKKVPNNFFSPNSSIHDKNIKWKQNFPLKEIKSKEITTDDSAMDIAENLYSDSPNIIYSASNSSSGCLPKNTAGIVFDEIPKTNSSNNDFVRPKPKLGNYLQNSEEELSKLLPDLNNEITKFQQKPISNPKSSGIFQNKQALSPKKKLMGINVHGFNEEEDNDDKMSQCSYRFPPFTWSPSTCADKEDTENDINSQGELKEIDSDHRIESLKTCKIPTKKTENHNEKIVSDTSLFTKIDWSTRERGSDEMIPSKENFPNLFVSPISPGNHLESLSNQNIPDPVKLKESFDDEVIWEKFSSLIDEQVTKEEKTSETDSPTWTKKKEETIRKVSNKERVLMKFGCKTFAGGIEINYTKKTASYSPRFSNITESVTTHSENTTSQNEDIKSTDKVIEQSDNKKLENKTSHSTLTSKRGDCQFSQDSLEEFTCENELMDVFEKSDLNNCKEEIVKYSTCSTQTSPTKKLFRDIGTITLVDLDTSKGTQTDVVAAKLDKAINTENQSINSVALQTSPTLSRNIVDCASSPVKFPCTKNNSCISLDNSESTSIENNYNKHDYDMEIDSDKSLFDETTEENLELSGKNETEKENSSVSNCKISTSESKNRTTNSQTTISEKEIGKSEGVDDAKLQSSQVVPSHTNETLATVMSDDDLFCENPSRQVRHSARENISEACDIDKKAIVPSNELAMNDFNKQGESDKHKNSDKVKSAISLNENKACGQVPIVDIEAEEQSLDNQMSNRLDPATENFHFNPIDSSTQDRNLIQHKKSKTTAIENTNPDRKASDFHENLEDKDKDKQDKLLEKDIPTNISSSPKEACKEGKFRESQNSSNEISDIKLENSNTLQSDIETTNLLILKDCMDKFLLTMKSPVINKTKEENFNKIDLEVEDNSPNSEEANNHKIDMNDDPIVFLDTQDVVNLEYDNESFSGSQTAVNEVVSKFKINNPTSIIDLTNDTDVESQQSQKSLQKTPEKPKVAQSFKRKINAWKPPTKRLNLSPADNEKSIEDKDSCMEIKSPHEMLTQAFFQCLNELNDKSPGKELDTGSLTVT</sequence>
<feature type="compositionally biased region" description="Polar residues" evidence="1">
    <location>
        <begin position="771"/>
        <end position="794"/>
    </location>
</feature>
<evidence type="ECO:0000256" key="1">
    <source>
        <dbReference type="SAM" id="MobiDB-lite"/>
    </source>
</evidence>
<comment type="caution">
    <text evidence="2">The sequence shown here is derived from an EMBL/GenBank/DDBJ whole genome shotgun (WGS) entry which is preliminary data.</text>
</comment>
<dbReference type="Proteomes" id="UP000549394">
    <property type="component" value="Unassembled WGS sequence"/>
</dbReference>
<feature type="compositionally biased region" description="Polar residues" evidence="1">
    <location>
        <begin position="1134"/>
        <end position="1149"/>
    </location>
</feature>
<accession>A0A7I8VES5</accession>
<protein>
    <submittedName>
        <fullName evidence="2">DgyrCDS3715</fullName>
    </submittedName>
</protein>
<feature type="compositionally biased region" description="Basic and acidic residues" evidence="1">
    <location>
        <begin position="795"/>
        <end position="809"/>
    </location>
</feature>
<reference evidence="2 3" key="1">
    <citation type="submission" date="2020-08" db="EMBL/GenBank/DDBJ databases">
        <authorList>
            <person name="Hejnol A."/>
        </authorList>
    </citation>
    <scope>NUCLEOTIDE SEQUENCE [LARGE SCALE GENOMIC DNA]</scope>
</reference>
<feature type="region of interest" description="Disordered" evidence="1">
    <location>
        <begin position="1134"/>
        <end position="1159"/>
    </location>
</feature>
<organism evidence="2 3">
    <name type="scientific">Dimorphilus gyrociliatus</name>
    <dbReference type="NCBI Taxonomy" id="2664684"/>
    <lineage>
        <taxon>Eukaryota</taxon>
        <taxon>Metazoa</taxon>
        <taxon>Spiralia</taxon>
        <taxon>Lophotrochozoa</taxon>
        <taxon>Annelida</taxon>
        <taxon>Polychaeta</taxon>
        <taxon>Polychaeta incertae sedis</taxon>
        <taxon>Dinophilidae</taxon>
        <taxon>Dimorphilus</taxon>
    </lineage>
</organism>
<keyword evidence="3" id="KW-1185">Reference proteome</keyword>
<gene>
    <name evidence="2" type="ORF">DGYR_LOCUS3492</name>
</gene>